<dbReference type="AlphaFoldDB" id="A0A318RNN3"/>
<dbReference type="GO" id="GO:0005506">
    <property type="term" value="F:iron ion binding"/>
    <property type="evidence" value="ECO:0007669"/>
    <property type="project" value="InterPro"/>
</dbReference>
<proteinExistence type="inferred from homology"/>
<dbReference type="InterPro" id="IPR017972">
    <property type="entry name" value="Cyt_P450_CS"/>
</dbReference>
<evidence type="ECO:0000313" key="5">
    <source>
        <dbReference type="EMBL" id="PYE16462.1"/>
    </source>
</evidence>
<evidence type="ECO:0000256" key="4">
    <source>
        <dbReference type="RuleBase" id="RU000461"/>
    </source>
</evidence>
<dbReference type="SUPFAM" id="SSF48264">
    <property type="entry name" value="Cytochrome P450"/>
    <property type="match status" value="1"/>
</dbReference>
<dbReference type="Proteomes" id="UP000247591">
    <property type="component" value="Unassembled WGS sequence"/>
</dbReference>
<dbReference type="GO" id="GO:0016705">
    <property type="term" value="F:oxidoreductase activity, acting on paired donors, with incorporation or reduction of molecular oxygen"/>
    <property type="evidence" value="ECO:0007669"/>
    <property type="project" value="InterPro"/>
</dbReference>
<evidence type="ECO:0000256" key="2">
    <source>
        <dbReference type="ARBA" id="ARBA00010617"/>
    </source>
</evidence>
<dbReference type="PANTHER" id="PTHR24305">
    <property type="entry name" value="CYTOCHROME P450"/>
    <property type="match status" value="1"/>
</dbReference>
<comment type="similarity">
    <text evidence="2 4">Belongs to the cytochrome P450 family.</text>
</comment>
<sequence>MPNGDLVDLLAGQEYTDMCAVHHTSSGVTEAGVPPGPTLPRAVQGVAFVAARRQTMAALSRRYGPVFSLDVPVFGRTVAVSDPKLAKQVFTTPAGVLSNVQPNLGRILGERSMFSLEGDEHRRRRKLLTPPLHGKSVKSYERIIEEEVLRESASWPEGREFESLDPMMRITLNAILRAVFGADGAQLDSLRRLIPPMVELGSRLATLPNLPARLGRLNPWDRFLARRREYDSVIAELVATAKADPNLESRTDIVALMLRSTYDDGTTMTTGEIADELLTLLAAGHETTATTLAWAFERLRRHPRVLADLVHEVDEGGDELRQATILEVQRSRPVIDLAGRTVQATVFELGPWRIPQGHTVLVSISLLHDDSAEFRDPERFDPTRFLGSKPSGSWMPFGGGTRRCIGAAFATMEMDVALRTILREFEVVPTAAPSERWHSRGVAYSPKRKGRLVVRRR</sequence>
<dbReference type="EMBL" id="QJSP01000008">
    <property type="protein sequence ID" value="PYE16462.1"/>
    <property type="molecule type" value="Genomic_DNA"/>
</dbReference>
<dbReference type="InterPro" id="IPR036396">
    <property type="entry name" value="Cyt_P450_sf"/>
</dbReference>
<keyword evidence="3 4" id="KW-0349">Heme</keyword>
<dbReference type="InterPro" id="IPR001128">
    <property type="entry name" value="Cyt_P450"/>
</dbReference>
<dbReference type="GO" id="GO:0020037">
    <property type="term" value="F:heme binding"/>
    <property type="evidence" value="ECO:0007669"/>
    <property type="project" value="InterPro"/>
</dbReference>
<protein>
    <recommendedName>
        <fullName evidence="7">Cytochrome P450</fullName>
    </recommendedName>
</protein>
<evidence type="ECO:0000256" key="1">
    <source>
        <dbReference type="ARBA" id="ARBA00001971"/>
    </source>
</evidence>
<dbReference type="Pfam" id="PF00067">
    <property type="entry name" value="p450"/>
    <property type="match status" value="1"/>
</dbReference>
<keyword evidence="3 4" id="KW-0479">Metal-binding</keyword>
<evidence type="ECO:0000256" key="3">
    <source>
        <dbReference type="PIRSR" id="PIRSR602401-1"/>
    </source>
</evidence>
<dbReference type="InterPro" id="IPR002401">
    <property type="entry name" value="Cyt_P450_E_grp-I"/>
</dbReference>
<organism evidence="5 6">
    <name type="scientific">Williamsia limnetica</name>
    <dbReference type="NCBI Taxonomy" id="882452"/>
    <lineage>
        <taxon>Bacteria</taxon>
        <taxon>Bacillati</taxon>
        <taxon>Actinomycetota</taxon>
        <taxon>Actinomycetes</taxon>
        <taxon>Mycobacteriales</taxon>
        <taxon>Nocardiaceae</taxon>
        <taxon>Williamsia</taxon>
    </lineage>
</organism>
<keyword evidence="4" id="KW-0503">Monooxygenase</keyword>
<name>A0A318RNN3_WILLI</name>
<evidence type="ECO:0008006" key="7">
    <source>
        <dbReference type="Google" id="ProtNLM"/>
    </source>
</evidence>
<feature type="binding site" description="axial binding residue" evidence="3">
    <location>
        <position position="404"/>
    </location>
    <ligand>
        <name>heme</name>
        <dbReference type="ChEBI" id="CHEBI:30413"/>
    </ligand>
    <ligandPart>
        <name>Fe</name>
        <dbReference type="ChEBI" id="CHEBI:18248"/>
    </ligandPart>
</feature>
<evidence type="ECO:0000313" key="6">
    <source>
        <dbReference type="Proteomes" id="UP000247591"/>
    </source>
</evidence>
<dbReference type="PANTHER" id="PTHR24305:SF166">
    <property type="entry name" value="CYTOCHROME P450 12A4, MITOCHONDRIAL-RELATED"/>
    <property type="match status" value="1"/>
</dbReference>
<keyword evidence="4" id="KW-0560">Oxidoreductase</keyword>
<dbReference type="PROSITE" id="PS00086">
    <property type="entry name" value="CYTOCHROME_P450"/>
    <property type="match status" value="1"/>
</dbReference>
<dbReference type="GO" id="GO:0004497">
    <property type="term" value="F:monooxygenase activity"/>
    <property type="evidence" value="ECO:0007669"/>
    <property type="project" value="UniProtKB-KW"/>
</dbReference>
<comment type="cofactor">
    <cofactor evidence="1 3">
        <name>heme</name>
        <dbReference type="ChEBI" id="CHEBI:30413"/>
    </cofactor>
</comment>
<dbReference type="InterPro" id="IPR050121">
    <property type="entry name" value="Cytochrome_P450_monoxygenase"/>
</dbReference>
<accession>A0A318RNN3</accession>
<dbReference type="PRINTS" id="PR00385">
    <property type="entry name" value="P450"/>
</dbReference>
<keyword evidence="6" id="KW-1185">Reference proteome</keyword>
<comment type="caution">
    <text evidence="5">The sequence shown here is derived from an EMBL/GenBank/DDBJ whole genome shotgun (WGS) entry which is preliminary data.</text>
</comment>
<keyword evidence="3 4" id="KW-0408">Iron</keyword>
<gene>
    <name evidence="5" type="ORF">DFR67_108213</name>
</gene>
<dbReference type="PRINTS" id="PR00463">
    <property type="entry name" value="EP450I"/>
</dbReference>
<reference evidence="5 6" key="1">
    <citation type="submission" date="2018-06" db="EMBL/GenBank/DDBJ databases">
        <title>Genomic Encyclopedia of Type Strains, Phase IV (KMG-IV): sequencing the most valuable type-strain genomes for metagenomic binning, comparative biology and taxonomic classification.</title>
        <authorList>
            <person name="Goeker M."/>
        </authorList>
    </citation>
    <scope>NUCLEOTIDE SEQUENCE [LARGE SCALE GENOMIC DNA]</scope>
    <source>
        <strain evidence="5 6">DSM 45521</strain>
    </source>
</reference>
<dbReference type="CDD" id="cd11053">
    <property type="entry name" value="CYP110-like"/>
    <property type="match status" value="1"/>
</dbReference>
<dbReference type="Gene3D" id="1.10.630.10">
    <property type="entry name" value="Cytochrome P450"/>
    <property type="match status" value="1"/>
</dbReference>